<reference evidence="2 3" key="1">
    <citation type="submission" date="2020-03" db="EMBL/GenBank/DDBJ databases">
        <title>Draft Genome Sequence of Cudoniella acicularis.</title>
        <authorList>
            <person name="Buettner E."/>
            <person name="Kellner H."/>
        </authorList>
    </citation>
    <scope>NUCLEOTIDE SEQUENCE [LARGE SCALE GENOMIC DNA]</scope>
    <source>
        <strain evidence="2 3">DSM 108380</strain>
    </source>
</reference>
<gene>
    <name evidence="2" type="ORF">G7Y89_g1854</name>
</gene>
<organism evidence="2 3">
    <name type="scientific">Cudoniella acicularis</name>
    <dbReference type="NCBI Taxonomy" id="354080"/>
    <lineage>
        <taxon>Eukaryota</taxon>
        <taxon>Fungi</taxon>
        <taxon>Dikarya</taxon>
        <taxon>Ascomycota</taxon>
        <taxon>Pezizomycotina</taxon>
        <taxon>Leotiomycetes</taxon>
        <taxon>Helotiales</taxon>
        <taxon>Tricladiaceae</taxon>
        <taxon>Cudoniella</taxon>
    </lineage>
</organism>
<dbReference type="Proteomes" id="UP000566819">
    <property type="component" value="Unassembled WGS sequence"/>
</dbReference>
<comment type="caution">
    <text evidence="2">The sequence shown here is derived from an EMBL/GenBank/DDBJ whole genome shotgun (WGS) entry which is preliminary data.</text>
</comment>
<proteinExistence type="predicted"/>
<dbReference type="OrthoDB" id="548867at2759"/>
<keyword evidence="3" id="KW-1185">Reference proteome</keyword>
<protein>
    <submittedName>
        <fullName evidence="2">Uncharacterized protein</fullName>
    </submittedName>
</protein>
<feature type="compositionally biased region" description="Polar residues" evidence="1">
    <location>
        <begin position="126"/>
        <end position="136"/>
    </location>
</feature>
<evidence type="ECO:0000313" key="2">
    <source>
        <dbReference type="EMBL" id="KAF4636246.1"/>
    </source>
</evidence>
<dbReference type="EMBL" id="JAAMPI010000075">
    <property type="protein sequence ID" value="KAF4636246.1"/>
    <property type="molecule type" value="Genomic_DNA"/>
</dbReference>
<feature type="region of interest" description="Disordered" evidence="1">
    <location>
        <begin position="88"/>
        <end position="143"/>
    </location>
</feature>
<evidence type="ECO:0000313" key="3">
    <source>
        <dbReference type="Proteomes" id="UP000566819"/>
    </source>
</evidence>
<dbReference type="AlphaFoldDB" id="A0A8H4RW70"/>
<name>A0A8H4RW70_9HELO</name>
<evidence type="ECO:0000256" key="1">
    <source>
        <dbReference type="SAM" id="MobiDB-lite"/>
    </source>
</evidence>
<sequence>MFFHLEGVLIASSNRMPDELAKASGMDFAAPSRGGFMRKMLGFNGGRAPNMFPANNEYAEFVDVLKASAQLQELREKMIEKVVTPEISPTGLKIPNSESDSLSETSKDETTTIPKKHIVGLENEQWDSTVKATLSSDTKDPIP</sequence>
<accession>A0A8H4RW70</accession>